<dbReference type="PROSITE" id="PS50092">
    <property type="entry name" value="TSP1"/>
    <property type="match status" value="1"/>
</dbReference>
<keyword evidence="2" id="KW-0964">Secreted</keyword>
<evidence type="ECO:0000313" key="5">
    <source>
        <dbReference type="Proteomes" id="UP001345963"/>
    </source>
</evidence>
<dbReference type="PANTHER" id="PTHR13723">
    <property type="entry name" value="ADAMTS A DISINTEGRIN AND METALLOPROTEASE WITH THROMBOSPONDIN MOTIFS PROTEASE"/>
    <property type="match status" value="1"/>
</dbReference>
<dbReference type="Pfam" id="PF00090">
    <property type="entry name" value="TSP_1"/>
    <property type="match status" value="1"/>
</dbReference>
<sequence>MSSRTGPDLFFWTLNRQPVGQKCVRDCWSMRFGYLFRLCVLWGFVVVTTSVTNKAAKRKVASRRSRQIYEAEPVDGLWSVWGEWSECSQTCGVGVSQRSRKCLPPPPPPQTPPHSFAPPNWADYFPGSVGGPAISLGSPYYPPRYPGQRPSYHPPSVSRSHNPGLPLYRNTPTSGEGPPVPGQGNRSPPFYNSEVSPASQETAYRPPYHMTSQGYNQPAPVFRRPTNPGTARAGGSGNRRSIPASRDGLPSRRASTIRPGQFGYGKVPFSLPLHRTHRQARHTVNGTDEAPRPIVAEGDNQKEEDTEREEVDREKERTENGEQKISVVPAAEEEPIPTESIRQHVGRTSHSEHSRSRVLPKNSFSRSSTPSVFVNRQRFDWNSVTAPPPPQSQPRSPGSSPLFASPLHRPNSAHIERKPHPGFGPQAPPAGSVYPLQHPHMSSQLGLEASRQGAGEASRLLRCSGPEKQYRRCFSQRERLAQGAIHAGNTTVYTRGAKNVEDKGQYPYSDLMVQGLAVSH</sequence>
<evidence type="ECO:0000313" key="4">
    <source>
        <dbReference type="EMBL" id="MED6244654.1"/>
    </source>
</evidence>
<evidence type="ECO:0000256" key="2">
    <source>
        <dbReference type="ARBA" id="ARBA00022525"/>
    </source>
</evidence>
<reference evidence="4 5" key="1">
    <citation type="submission" date="2021-07" db="EMBL/GenBank/DDBJ databases">
        <authorList>
            <person name="Palmer J.M."/>
        </authorList>
    </citation>
    <scope>NUCLEOTIDE SEQUENCE [LARGE SCALE GENOMIC DNA]</scope>
    <source>
        <strain evidence="4 5">AT_MEX2019</strain>
        <tissue evidence="4">Muscle</tissue>
    </source>
</reference>
<name>A0ABU7B318_9TELE</name>
<dbReference type="EMBL" id="JAHUTI010039755">
    <property type="protein sequence ID" value="MED6244654.1"/>
    <property type="molecule type" value="Genomic_DNA"/>
</dbReference>
<feature type="region of interest" description="Disordered" evidence="3">
    <location>
        <begin position="140"/>
        <end position="263"/>
    </location>
</feature>
<feature type="compositionally biased region" description="Polar residues" evidence="3">
    <location>
        <begin position="362"/>
        <end position="385"/>
    </location>
</feature>
<proteinExistence type="predicted"/>
<protein>
    <recommendedName>
        <fullName evidence="6">ADAMTS-like protein 4</fullName>
    </recommendedName>
</protein>
<feature type="compositionally biased region" description="Pro residues" evidence="3">
    <location>
        <begin position="103"/>
        <end position="116"/>
    </location>
</feature>
<evidence type="ECO:0000256" key="1">
    <source>
        <dbReference type="ARBA" id="ARBA00004613"/>
    </source>
</evidence>
<evidence type="ECO:0000256" key="3">
    <source>
        <dbReference type="SAM" id="MobiDB-lite"/>
    </source>
</evidence>
<dbReference type="InterPro" id="IPR000884">
    <property type="entry name" value="TSP1_rpt"/>
</dbReference>
<organism evidence="4 5">
    <name type="scientific">Ataeniobius toweri</name>
    <dbReference type="NCBI Taxonomy" id="208326"/>
    <lineage>
        <taxon>Eukaryota</taxon>
        <taxon>Metazoa</taxon>
        <taxon>Chordata</taxon>
        <taxon>Craniata</taxon>
        <taxon>Vertebrata</taxon>
        <taxon>Euteleostomi</taxon>
        <taxon>Actinopterygii</taxon>
        <taxon>Neopterygii</taxon>
        <taxon>Teleostei</taxon>
        <taxon>Neoteleostei</taxon>
        <taxon>Acanthomorphata</taxon>
        <taxon>Ovalentaria</taxon>
        <taxon>Atherinomorphae</taxon>
        <taxon>Cyprinodontiformes</taxon>
        <taxon>Goodeidae</taxon>
        <taxon>Ataeniobius</taxon>
    </lineage>
</organism>
<dbReference type="SMART" id="SM00209">
    <property type="entry name" value="TSP1"/>
    <property type="match status" value="1"/>
</dbReference>
<keyword evidence="5" id="KW-1185">Reference proteome</keyword>
<feature type="region of interest" description="Disordered" evidence="3">
    <location>
        <begin position="279"/>
        <end position="453"/>
    </location>
</feature>
<dbReference type="InterPro" id="IPR050439">
    <property type="entry name" value="ADAMTS_ADAMTS-like"/>
</dbReference>
<dbReference type="SUPFAM" id="SSF82895">
    <property type="entry name" value="TSP-1 type 1 repeat"/>
    <property type="match status" value="1"/>
</dbReference>
<dbReference type="Gene3D" id="2.20.100.10">
    <property type="entry name" value="Thrombospondin type-1 (TSP1) repeat"/>
    <property type="match status" value="1"/>
</dbReference>
<feature type="compositionally biased region" description="Polar residues" evidence="3">
    <location>
        <begin position="193"/>
        <end position="202"/>
    </location>
</feature>
<dbReference type="InterPro" id="IPR036383">
    <property type="entry name" value="TSP1_rpt_sf"/>
</dbReference>
<feature type="region of interest" description="Disordered" evidence="3">
    <location>
        <begin position="98"/>
        <end position="118"/>
    </location>
</feature>
<dbReference type="Proteomes" id="UP001345963">
    <property type="component" value="Unassembled WGS sequence"/>
</dbReference>
<comment type="subcellular location">
    <subcellularLocation>
        <location evidence="1">Secreted</location>
    </subcellularLocation>
</comment>
<comment type="caution">
    <text evidence="4">The sequence shown here is derived from an EMBL/GenBank/DDBJ whole genome shotgun (WGS) entry which is preliminary data.</text>
</comment>
<dbReference type="PANTHER" id="PTHR13723:SF312">
    <property type="entry name" value="THROMBOSPONDIN TYPE-1 DOMAIN-CONTAINING PROTEIN 4-LIKE ISOFORM X1"/>
    <property type="match status" value="1"/>
</dbReference>
<accession>A0ABU7B318</accession>
<gene>
    <name evidence="4" type="ORF">ATANTOWER_019835</name>
</gene>
<evidence type="ECO:0008006" key="6">
    <source>
        <dbReference type="Google" id="ProtNLM"/>
    </source>
</evidence>
<feature type="compositionally biased region" description="Basic and acidic residues" evidence="3">
    <location>
        <begin position="299"/>
        <end position="322"/>
    </location>
</feature>